<gene>
    <name evidence="3" type="primary">ugl_1</name>
    <name evidence="3" type="ORF">ETAA8_50810</name>
</gene>
<comment type="similarity">
    <text evidence="2">Belongs to the glycosyl hydrolase 88 family.</text>
</comment>
<proteinExistence type="inferred from homology"/>
<dbReference type="InterPro" id="IPR052369">
    <property type="entry name" value="UG_Glycosaminoglycan_Hydrolase"/>
</dbReference>
<dbReference type="InterPro" id="IPR008928">
    <property type="entry name" value="6-hairpin_glycosidase_sf"/>
</dbReference>
<dbReference type="SUPFAM" id="SSF48208">
    <property type="entry name" value="Six-hairpin glycosidases"/>
    <property type="match status" value="1"/>
</dbReference>
<dbReference type="PANTHER" id="PTHR36845">
    <property type="entry name" value="HYDROLASE, PUTATIVE (AFU_ORTHOLOGUE AFUA_7G05090)-RELATED"/>
    <property type="match status" value="1"/>
</dbReference>
<dbReference type="GO" id="GO:0000272">
    <property type="term" value="P:polysaccharide catabolic process"/>
    <property type="evidence" value="ECO:0007669"/>
    <property type="project" value="TreeGrafter"/>
</dbReference>
<accession>A0A517YIA3</accession>
<keyword evidence="1 3" id="KW-0378">Hydrolase</keyword>
<dbReference type="GO" id="GO:0052757">
    <property type="term" value="F:chondroitin hydrolase activity"/>
    <property type="evidence" value="ECO:0007669"/>
    <property type="project" value="TreeGrafter"/>
</dbReference>
<dbReference type="RefSeq" id="WP_145094622.1">
    <property type="nucleotide sequence ID" value="NZ_CP036274.1"/>
</dbReference>
<sequence>MTHSARSRKQLFQRPLRLESLELRAMMAALPLAETIYLSTDTPGTVTGSDGVSVKVDDSDVLRLDIERSAGGSVLSYRYRLLFDGSDVGLETDDEDIDALAILPDGSLVISTMGRATVPGVTAEDEDLLRFVPAIDGYGSKTMGTWSLYFDGSDVGLTYASSDIDALSIMPDGKLVISTEGLYSVGGVIGYGEDLLQFAPTALGNTTAGKWTQLFDGSKFGLTTTNEKLDAIDMLDATVVQMSTNGPFAVTGAAGDDEDVFNFNLTTKTYESGLRLDGSALGLTAFDIDAIEFRAVGEILPEPTVHVEVLPTLDVSGILAVARAKLASHDAKNTVKTRYAGSASVSATSWSAVGAGDWTAGFYPGLLWQMYEATGDVAWRTKAEAWTAGLESQKNRTSTHDLGFMIHNSFGQGERLTGSESYKAVVLQAAKSLSSRFNTKAGVMRSWDGGGFRVIIDNMMNLEMLFYAAKNGGTTSTGGSAQELYNMAVSHATKTLQNHVRADGSTFHVVNYNTTTGGVTSKSTAQGMNTNSTWSRGQSWAVYGFTMTYRETGDATFLEGARRTADYFIANLPEDYVPAADFQSPYTGLAHKDSSAAAISASALLELSTLETDPARSVKYFEAAVRMLDSLSSPSYFAPPQHPSMLLHGAQKYPGNNSSLIYGDYYYVEALLRYAKITNPSST</sequence>
<name>A0A517YIA3_9BACT</name>
<keyword evidence="3" id="KW-0326">Glycosidase</keyword>
<dbReference type="Gene3D" id="1.50.10.10">
    <property type="match status" value="1"/>
</dbReference>
<dbReference type="InterPro" id="IPR012341">
    <property type="entry name" value="6hp_glycosidase-like_sf"/>
</dbReference>
<dbReference type="EMBL" id="CP036274">
    <property type="protein sequence ID" value="QDU29963.1"/>
    <property type="molecule type" value="Genomic_DNA"/>
</dbReference>
<organism evidence="3 4">
    <name type="scientific">Anatilimnocola aggregata</name>
    <dbReference type="NCBI Taxonomy" id="2528021"/>
    <lineage>
        <taxon>Bacteria</taxon>
        <taxon>Pseudomonadati</taxon>
        <taxon>Planctomycetota</taxon>
        <taxon>Planctomycetia</taxon>
        <taxon>Pirellulales</taxon>
        <taxon>Pirellulaceae</taxon>
        <taxon>Anatilimnocola</taxon>
    </lineage>
</organism>
<dbReference type="KEGG" id="aagg:ETAA8_50810"/>
<evidence type="ECO:0000313" key="4">
    <source>
        <dbReference type="Proteomes" id="UP000315017"/>
    </source>
</evidence>
<evidence type="ECO:0000256" key="1">
    <source>
        <dbReference type="ARBA" id="ARBA00022801"/>
    </source>
</evidence>
<evidence type="ECO:0000313" key="3">
    <source>
        <dbReference type="EMBL" id="QDU29963.1"/>
    </source>
</evidence>
<reference evidence="3 4" key="1">
    <citation type="submission" date="2019-02" db="EMBL/GenBank/DDBJ databases">
        <title>Deep-cultivation of Planctomycetes and their phenomic and genomic characterization uncovers novel biology.</title>
        <authorList>
            <person name="Wiegand S."/>
            <person name="Jogler M."/>
            <person name="Boedeker C."/>
            <person name="Pinto D."/>
            <person name="Vollmers J."/>
            <person name="Rivas-Marin E."/>
            <person name="Kohn T."/>
            <person name="Peeters S.H."/>
            <person name="Heuer A."/>
            <person name="Rast P."/>
            <person name="Oberbeckmann S."/>
            <person name="Bunk B."/>
            <person name="Jeske O."/>
            <person name="Meyerdierks A."/>
            <person name="Storesund J.E."/>
            <person name="Kallscheuer N."/>
            <person name="Luecker S."/>
            <person name="Lage O.M."/>
            <person name="Pohl T."/>
            <person name="Merkel B.J."/>
            <person name="Hornburger P."/>
            <person name="Mueller R.-W."/>
            <person name="Bruemmer F."/>
            <person name="Labrenz M."/>
            <person name="Spormann A.M."/>
            <person name="Op den Camp H."/>
            <person name="Overmann J."/>
            <person name="Amann R."/>
            <person name="Jetten M.S.M."/>
            <person name="Mascher T."/>
            <person name="Medema M.H."/>
            <person name="Devos D.P."/>
            <person name="Kaster A.-K."/>
            <person name="Ovreas L."/>
            <person name="Rohde M."/>
            <person name="Galperin M.Y."/>
            <person name="Jogler C."/>
        </authorList>
    </citation>
    <scope>NUCLEOTIDE SEQUENCE [LARGE SCALE GENOMIC DNA]</scope>
    <source>
        <strain evidence="3 4">ETA_A8</strain>
    </source>
</reference>
<dbReference type="AlphaFoldDB" id="A0A517YIA3"/>
<dbReference type="Proteomes" id="UP000315017">
    <property type="component" value="Chromosome"/>
</dbReference>
<dbReference type="EC" id="3.2.1.179" evidence="3"/>
<keyword evidence="4" id="KW-1185">Reference proteome</keyword>
<dbReference type="PANTHER" id="PTHR36845:SF1">
    <property type="entry name" value="HYDROLASE, PUTATIVE (AFU_ORTHOLOGUE AFUA_7G05090)-RELATED"/>
    <property type="match status" value="1"/>
</dbReference>
<dbReference type="OrthoDB" id="428577at2"/>
<evidence type="ECO:0000256" key="2">
    <source>
        <dbReference type="ARBA" id="ARBA00038358"/>
    </source>
</evidence>
<protein>
    <submittedName>
        <fullName evidence="3">Unsaturated glucuronyl hydrolase</fullName>
        <ecNumber evidence="3">3.2.1.179</ecNumber>
    </submittedName>
</protein>